<keyword evidence="2" id="KW-1185">Reference proteome</keyword>
<evidence type="ECO:0000313" key="2">
    <source>
        <dbReference type="Proteomes" id="UP000199668"/>
    </source>
</evidence>
<evidence type="ECO:0000313" key="1">
    <source>
        <dbReference type="EMBL" id="SFL47566.1"/>
    </source>
</evidence>
<dbReference type="Proteomes" id="UP000199668">
    <property type="component" value="Unassembled WGS sequence"/>
</dbReference>
<dbReference type="EMBL" id="FOTY01000001">
    <property type="protein sequence ID" value="SFL47566.1"/>
    <property type="molecule type" value="Genomic_DNA"/>
</dbReference>
<gene>
    <name evidence="1" type="ORF">SAMN04488054_101115</name>
</gene>
<organism evidence="1 2">
    <name type="scientific">Salibacterium qingdaonense</name>
    <dbReference type="NCBI Taxonomy" id="266892"/>
    <lineage>
        <taxon>Bacteria</taxon>
        <taxon>Bacillati</taxon>
        <taxon>Bacillota</taxon>
        <taxon>Bacilli</taxon>
        <taxon>Bacillales</taxon>
        <taxon>Bacillaceae</taxon>
    </lineage>
</organism>
<dbReference type="AlphaFoldDB" id="A0A1I4I1G1"/>
<reference evidence="1 2" key="1">
    <citation type="submission" date="2016-10" db="EMBL/GenBank/DDBJ databases">
        <authorList>
            <person name="de Groot N.N."/>
        </authorList>
    </citation>
    <scope>NUCLEOTIDE SEQUENCE [LARGE SCALE GENOMIC DNA]</scope>
    <source>
        <strain evidence="1 2">CGMCC 1.6134</strain>
    </source>
</reference>
<protein>
    <submittedName>
        <fullName evidence="1">Uncharacterized protein</fullName>
    </submittedName>
</protein>
<name>A0A1I4I1G1_9BACI</name>
<sequence>METFYGHFSQDNGRKNNITAIFTAGSSQNVHYIYFRPIFICKMGLTSTLQTFYPSAYPSCHIIRLIGVAKEADIKQSVLHQKTVQQHMQSMAPLYG</sequence>
<proteinExistence type="predicted"/>
<accession>A0A1I4I1G1</accession>